<keyword evidence="5 8" id="KW-0812">Transmembrane</keyword>
<dbReference type="GO" id="GO:0015628">
    <property type="term" value="P:protein secretion by the type II secretion system"/>
    <property type="evidence" value="ECO:0007669"/>
    <property type="project" value="TreeGrafter"/>
</dbReference>
<evidence type="ECO:0000256" key="4">
    <source>
        <dbReference type="ARBA" id="ARBA00022519"/>
    </source>
</evidence>
<dbReference type="Gene3D" id="1.20.81.30">
    <property type="entry name" value="Type II secretion system (T2SS), domain F"/>
    <property type="match status" value="2"/>
</dbReference>
<evidence type="ECO:0000259" key="9">
    <source>
        <dbReference type="Pfam" id="PF00482"/>
    </source>
</evidence>
<name>A0A4S2DKH5_9CLOT</name>
<feature type="domain" description="Type II secretion system protein GspF" evidence="9">
    <location>
        <begin position="67"/>
        <end position="190"/>
    </location>
</feature>
<feature type="transmembrane region" description="Helical" evidence="8">
    <location>
        <begin position="168"/>
        <end position="193"/>
    </location>
</feature>
<evidence type="ECO:0000256" key="2">
    <source>
        <dbReference type="ARBA" id="ARBA00005745"/>
    </source>
</evidence>
<dbReference type="PANTHER" id="PTHR30012:SF0">
    <property type="entry name" value="TYPE II SECRETION SYSTEM PROTEIN F-RELATED"/>
    <property type="match status" value="1"/>
</dbReference>
<dbReference type="PRINTS" id="PR00812">
    <property type="entry name" value="BCTERIALGSPF"/>
</dbReference>
<sequence>MKSFKYRAMKSDGTKIEGRFEGENREEVISMITSNGYYPLKIEEVIESKRIEIDLFGRITTKDLAIFCRQFYTMLEAGVSIVSCLEILSVEISNKRLREIIVEVTEDVKKGDTLSESMAKYPRVFPQILIKMVESGEVAGNIDEMMKRLSLHFEKEYKLNNKIKSSMIYPAVLSVVAVAAVIFIMTFVMPTFIEMFEEEGIELPLITRGLIAVSKFMSSNWILLIIILIAIIIGFNIYRKSPTGIARLSKLKLILPVIGKLNKKIIVSRYTRTLSTLLSAGVSLVHALPTVSGVLGNKVAEEAIMRSREKVVRGDTLSSTIFDEKIFPTMLASMVKIGEESGALDDLLNKTADFYDDEVEQAIQTSVALIEPILIVFMGLSIGIIVISIMLPMFDMYSMV</sequence>
<dbReference type="EMBL" id="SRYR01000004">
    <property type="protein sequence ID" value="TGY42162.1"/>
    <property type="molecule type" value="Genomic_DNA"/>
</dbReference>
<gene>
    <name evidence="10" type="ORF">E5347_10530</name>
</gene>
<dbReference type="Pfam" id="PF00482">
    <property type="entry name" value="T2SSF"/>
    <property type="match status" value="2"/>
</dbReference>
<keyword evidence="3" id="KW-1003">Cell membrane</keyword>
<keyword evidence="7 8" id="KW-0472">Membrane</keyword>
<feature type="domain" description="Type II secretion system protein GspF" evidence="9">
    <location>
        <begin position="271"/>
        <end position="392"/>
    </location>
</feature>
<dbReference type="RefSeq" id="WP_136007153.1">
    <property type="nucleotide sequence ID" value="NZ_SRYR01000004.1"/>
</dbReference>
<evidence type="ECO:0000313" key="10">
    <source>
        <dbReference type="EMBL" id="TGY42162.1"/>
    </source>
</evidence>
<keyword evidence="11" id="KW-1185">Reference proteome</keyword>
<evidence type="ECO:0000256" key="7">
    <source>
        <dbReference type="ARBA" id="ARBA00023136"/>
    </source>
</evidence>
<protein>
    <submittedName>
        <fullName evidence="10">Type II secretion system F family protein</fullName>
    </submittedName>
</protein>
<feature type="transmembrane region" description="Helical" evidence="8">
    <location>
        <begin position="373"/>
        <end position="394"/>
    </location>
</feature>
<keyword evidence="4" id="KW-0997">Cell inner membrane</keyword>
<evidence type="ECO:0000313" key="11">
    <source>
        <dbReference type="Proteomes" id="UP000306888"/>
    </source>
</evidence>
<evidence type="ECO:0000256" key="8">
    <source>
        <dbReference type="SAM" id="Phobius"/>
    </source>
</evidence>
<dbReference type="AlphaFoldDB" id="A0A4S2DKH5"/>
<comment type="caution">
    <text evidence="10">The sequence shown here is derived from an EMBL/GenBank/DDBJ whole genome shotgun (WGS) entry which is preliminary data.</text>
</comment>
<dbReference type="FunFam" id="1.20.81.30:FF:000001">
    <property type="entry name" value="Type II secretion system protein F"/>
    <property type="match status" value="2"/>
</dbReference>
<organism evidence="10 11">
    <name type="scientific">Clostridium sartagoforme</name>
    <dbReference type="NCBI Taxonomy" id="84031"/>
    <lineage>
        <taxon>Bacteria</taxon>
        <taxon>Bacillati</taxon>
        <taxon>Bacillota</taxon>
        <taxon>Clostridia</taxon>
        <taxon>Eubacteriales</taxon>
        <taxon>Clostridiaceae</taxon>
        <taxon>Clostridium</taxon>
    </lineage>
</organism>
<comment type="subcellular location">
    <subcellularLocation>
        <location evidence="1">Cell inner membrane</location>
        <topology evidence="1">Multi-pass membrane protein</topology>
    </subcellularLocation>
</comment>
<evidence type="ECO:0000256" key="3">
    <source>
        <dbReference type="ARBA" id="ARBA00022475"/>
    </source>
</evidence>
<dbReference type="InterPro" id="IPR042094">
    <property type="entry name" value="T2SS_GspF_sf"/>
</dbReference>
<evidence type="ECO:0000256" key="1">
    <source>
        <dbReference type="ARBA" id="ARBA00004429"/>
    </source>
</evidence>
<reference evidence="10 11" key="1">
    <citation type="submission" date="2019-04" db="EMBL/GenBank/DDBJ databases">
        <title>Microbes associate with the intestines of laboratory mice.</title>
        <authorList>
            <person name="Navarre W."/>
            <person name="Wong E."/>
            <person name="Huang K."/>
            <person name="Tropini C."/>
            <person name="Ng K."/>
            <person name="Yu B."/>
        </authorList>
    </citation>
    <scope>NUCLEOTIDE SEQUENCE [LARGE SCALE GENOMIC DNA]</scope>
    <source>
        <strain evidence="10 11">NM50_B9-20</strain>
    </source>
</reference>
<dbReference type="OrthoDB" id="9805682at2"/>
<evidence type="ECO:0000256" key="5">
    <source>
        <dbReference type="ARBA" id="ARBA00022692"/>
    </source>
</evidence>
<dbReference type="InterPro" id="IPR018076">
    <property type="entry name" value="T2SS_GspF_dom"/>
</dbReference>
<dbReference type="PANTHER" id="PTHR30012">
    <property type="entry name" value="GENERAL SECRETION PATHWAY PROTEIN"/>
    <property type="match status" value="1"/>
</dbReference>
<feature type="transmembrane region" description="Helical" evidence="8">
    <location>
        <begin position="221"/>
        <end position="238"/>
    </location>
</feature>
<proteinExistence type="inferred from homology"/>
<keyword evidence="6 8" id="KW-1133">Transmembrane helix</keyword>
<comment type="similarity">
    <text evidence="2">Belongs to the GSP F family.</text>
</comment>
<dbReference type="Proteomes" id="UP000306888">
    <property type="component" value="Unassembled WGS sequence"/>
</dbReference>
<accession>A0A4S2DKH5</accession>
<evidence type="ECO:0000256" key="6">
    <source>
        <dbReference type="ARBA" id="ARBA00022989"/>
    </source>
</evidence>
<dbReference type="InterPro" id="IPR003004">
    <property type="entry name" value="GspF/PilC"/>
</dbReference>
<dbReference type="GO" id="GO:0005886">
    <property type="term" value="C:plasma membrane"/>
    <property type="evidence" value="ECO:0007669"/>
    <property type="project" value="UniProtKB-SubCell"/>
</dbReference>